<dbReference type="Gene3D" id="1.10.3680.10">
    <property type="entry name" value="TerB-like"/>
    <property type="match status" value="1"/>
</dbReference>
<dbReference type="OrthoDB" id="5402150at2"/>
<dbReference type="CDD" id="cd07313">
    <property type="entry name" value="terB_like_2"/>
    <property type="match status" value="1"/>
</dbReference>
<name>A0A5B2VEU4_9HYPH</name>
<comment type="caution">
    <text evidence="2">The sequence shown here is derived from an EMBL/GenBank/DDBJ whole genome shotgun (WGS) entry which is preliminary data.</text>
</comment>
<organism evidence="2 3">
    <name type="scientific">Salinarimonas soli</name>
    <dbReference type="NCBI Taxonomy" id="1638099"/>
    <lineage>
        <taxon>Bacteria</taxon>
        <taxon>Pseudomonadati</taxon>
        <taxon>Pseudomonadota</taxon>
        <taxon>Alphaproteobacteria</taxon>
        <taxon>Hyphomicrobiales</taxon>
        <taxon>Salinarimonadaceae</taxon>
        <taxon>Salinarimonas</taxon>
    </lineage>
</organism>
<evidence type="ECO:0000259" key="1">
    <source>
        <dbReference type="Pfam" id="PF05099"/>
    </source>
</evidence>
<sequence length="151" mass="16244">MSLLTRLTRLFAARREGVPASPQVTERLAVAALLVHVARVDGRVSEAERTRLTAILARRFGADLDEAGRLVEEAGELDHQSGDVDALVDLLGHGTDDAERRRILALAHEIAASDGILHEFEDGLLWRLGRALGLDEAALAQARDAASRAAP</sequence>
<dbReference type="RefSeq" id="WP_149818161.1">
    <property type="nucleotide sequence ID" value="NZ_VUOA01000022.1"/>
</dbReference>
<keyword evidence="3" id="KW-1185">Reference proteome</keyword>
<dbReference type="InterPro" id="IPR007791">
    <property type="entry name" value="DjlA_N"/>
</dbReference>
<reference evidence="2 3" key="1">
    <citation type="submission" date="2019-09" db="EMBL/GenBank/DDBJ databases">
        <title>Salinarimonas rosea gen. nov., sp. nov., a new member of the a-2 subgroup of the Proteobacteria.</title>
        <authorList>
            <person name="Liu J."/>
        </authorList>
    </citation>
    <scope>NUCLEOTIDE SEQUENCE [LARGE SCALE GENOMIC DNA]</scope>
    <source>
        <strain evidence="2 3">BN140002</strain>
    </source>
</reference>
<dbReference type="EMBL" id="VUOA01000022">
    <property type="protein sequence ID" value="KAA2236902.1"/>
    <property type="molecule type" value="Genomic_DNA"/>
</dbReference>
<dbReference type="Proteomes" id="UP000323142">
    <property type="component" value="Unassembled WGS sequence"/>
</dbReference>
<protein>
    <submittedName>
        <fullName evidence="2">TerB family tellurite resistance protein</fullName>
    </submittedName>
</protein>
<accession>A0A5B2VEU4</accession>
<dbReference type="SUPFAM" id="SSF158682">
    <property type="entry name" value="TerB-like"/>
    <property type="match status" value="1"/>
</dbReference>
<reference evidence="2 3" key="2">
    <citation type="submission" date="2019-09" db="EMBL/GenBank/DDBJ databases">
        <authorList>
            <person name="Jin C."/>
        </authorList>
    </citation>
    <scope>NUCLEOTIDE SEQUENCE [LARGE SCALE GENOMIC DNA]</scope>
    <source>
        <strain evidence="2 3">BN140002</strain>
    </source>
</reference>
<dbReference type="Pfam" id="PF05099">
    <property type="entry name" value="TerB"/>
    <property type="match status" value="1"/>
</dbReference>
<proteinExistence type="predicted"/>
<evidence type="ECO:0000313" key="2">
    <source>
        <dbReference type="EMBL" id="KAA2236902.1"/>
    </source>
</evidence>
<gene>
    <name evidence="2" type="ORF">F0L46_13005</name>
</gene>
<dbReference type="AlphaFoldDB" id="A0A5B2VEU4"/>
<dbReference type="InterPro" id="IPR029024">
    <property type="entry name" value="TerB-like"/>
</dbReference>
<evidence type="ECO:0000313" key="3">
    <source>
        <dbReference type="Proteomes" id="UP000323142"/>
    </source>
</evidence>
<feature type="domain" description="Co-chaperone DjlA N-terminal" evidence="1">
    <location>
        <begin position="27"/>
        <end position="143"/>
    </location>
</feature>